<dbReference type="STRING" id="87626.PTD2_12234"/>
<proteinExistence type="predicted"/>
<dbReference type="Proteomes" id="UP000006201">
    <property type="component" value="Unassembled WGS sequence"/>
</dbReference>
<sequence length="38" mass="4711">MVFRSVVNYEFIFVRIFLIYNALFFILFVRDDNKLTVF</sequence>
<evidence type="ECO:0000313" key="2">
    <source>
        <dbReference type="EMBL" id="EAR29585.1"/>
    </source>
</evidence>
<organism evidence="2 3">
    <name type="scientific">Pseudoalteromonas tunicata D2</name>
    <dbReference type="NCBI Taxonomy" id="87626"/>
    <lineage>
        <taxon>Bacteria</taxon>
        <taxon>Pseudomonadati</taxon>
        <taxon>Pseudomonadota</taxon>
        <taxon>Gammaproteobacteria</taxon>
        <taxon>Alteromonadales</taxon>
        <taxon>Pseudoalteromonadaceae</taxon>
        <taxon>Pseudoalteromonas</taxon>
    </lineage>
</organism>
<dbReference type="AlphaFoldDB" id="A4C6I1"/>
<evidence type="ECO:0000256" key="1">
    <source>
        <dbReference type="SAM" id="Phobius"/>
    </source>
</evidence>
<keyword evidence="3" id="KW-1185">Reference proteome</keyword>
<keyword evidence="1" id="KW-1133">Transmembrane helix</keyword>
<keyword evidence="1" id="KW-0812">Transmembrane</keyword>
<keyword evidence="1" id="KW-0472">Membrane</keyword>
<dbReference type="HOGENOM" id="CLU_3331887_0_0_6"/>
<gene>
    <name evidence="2" type="ORF">PTD2_12234</name>
</gene>
<feature type="transmembrane region" description="Helical" evidence="1">
    <location>
        <begin position="12"/>
        <end position="29"/>
    </location>
</feature>
<evidence type="ECO:0000313" key="3">
    <source>
        <dbReference type="Proteomes" id="UP000006201"/>
    </source>
</evidence>
<name>A4C6I1_9GAMM</name>
<accession>A4C6I1</accession>
<dbReference type="EMBL" id="AAOH01000002">
    <property type="protein sequence ID" value="EAR29585.1"/>
    <property type="molecule type" value="Genomic_DNA"/>
</dbReference>
<comment type="caution">
    <text evidence="2">The sequence shown here is derived from an EMBL/GenBank/DDBJ whole genome shotgun (WGS) entry which is preliminary data.</text>
</comment>
<protein>
    <submittedName>
        <fullName evidence="2">Uncharacterized protein</fullName>
    </submittedName>
</protein>
<reference evidence="2 3" key="1">
    <citation type="submission" date="2006-02" db="EMBL/GenBank/DDBJ databases">
        <authorList>
            <person name="Moran M.A."/>
            <person name="Kjelleberg S."/>
            <person name="Egan S."/>
            <person name="Saunders N."/>
            <person name="Thomas T."/>
            <person name="Ferriera S."/>
            <person name="Johnson J."/>
            <person name="Kravitz S."/>
            <person name="Halpern A."/>
            <person name="Remington K."/>
            <person name="Beeson K."/>
            <person name="Tran B."/>
            <person name="Rogers Y.-H."/>
            <person name="Friedman R."/>
            <person name="Venter J.C."/>
        </authorList>
    </citation>
    <scope>NUCLEOTIDE SEQUENCE [LARGE SCALE GENOMIC DNA]</scope>
    <source>
        <strain evidence="2 3">D2</strain>
    </source>
</reference>